<evidence type="ECO:0000256" key="3">
    <source>
        <dbReference type="ARBA" id="ARBA00022692"/>
    </source>
</evidence>
<evidence type="ECO:0000256" key="1">
    <source>
        <dbReference type="ARBA" id="ARBA00004651"/>
    </source>
</evidence>
<evidence type="ECO:0000313" key="9">
    <source>
        <dbReference type="Proteomes" id="UP000031675"/>
    </source>
</evidence>
<evidence type="ECO:0000256" key="5">
    <source>
        <dbReference type="ARBA" id="ARBA00023136"/>
    </source>
</evidence>
<sequence>MRWAREIRLGVQLSVTGGRDAWIRLALVASGIGVAVAVLLVAASWPTMAEARQERHDARSYELDRQTPESTDQTLLIAYADTSYHGESVYGRLLEPEAPGAPAPPGVTDLPGPGEMVVSPELKRLLDSPEGRLLRERLDYSIVGTIGDEGLVDPGELAYYAGAAPDLLSSEETGRSERIDGFGTSRFDFPRGGETLVLALTGAVVALLPLGVFVAAALRFGADRRDRRLAVLRLLGADRWTAARTACGETLIGALVGTAAGFALFFPLRGLVPSVQVGGVSGFAADIVPHPLLAVAIPIGAVALAVGVTLVSTARAAADPLAAARRASWPRRRLWWRAALLTGGTALLLSSIGADPGRFGRVPETAVVGGVLLVLLGAGLVTPWLFQVAVSRARRGGVPWLLAVRRLQADGAAESRAVVGLVVIVTGAVALQTLFAGIQMRYADEEPVPGERVYRTDVPELPPAGAAEVAERLSAVPQVRDARAVVEYWHIEGPNDPVSLRVGSCSALRDHARIGECSDGDVFAVEGTSTRVEEGQRLRIPDADGAATWELPEVKRSVAPRDPSGLGEDPVPGSVLATPGAVAGADLPRSGVSAVFGLDPLTPRAVEEARNAVAELSPMGTTVIGQTSDSERERELDRIGALVTAGVGASLLVVGLGLVISAVERLRGTKRELAVLAASGVDRRTLALSVLAQATIPLAVGLAVSLAVGVPLGAALLRIAEVPVAFDIGGIAAITAASAAVVLSVTVLSLPALAKAIRPENLRAE</sequence>
<dbReference type="EMBL" id="JROO01000009">
    <property type="protein sequence ID" value="KIH99812.1"/>
    <property type="molecule type" value="Genomic_DNA"/>
</dbReference>
<feature type="transmembrane region" description="Helical" evidence="6">
    <location>
        <begin position="21"/>
        <end position="45"/>
    </location>
</feature>
<dbReference type="Pfam" id="PF02687">
    <property type="entry name" value="FtsX"/>
    <property type="match status" value="2"/>
</dbReference>
<feature type="transmembrane region" description="Helical" evidence="6">
    <location>
        <begin position="639"/>
        <end position="664"/>
    </location>
</feature>
<feature type="domain" description="ABC3 transporter permease C-terminal" evidence="7">
    <location>
        <begin position="649"/>
        <end position="754"/>
    </location>
</feature>
<dbReference type="InterPro" id="IPR038766">
    <property type="entry name" value="Membrane_comp_ABC_pdt"/>
</dbReference>
<evidence type="ECO:0000256" key="2">
    <source>
        <dbReference type="ARBA" id="ARBA00022475"/>
    </source>
</evidence>
<organism evidence="8 9">
    <name type="scientific">Streptomonospora alba</name>
    <dbReference type="NCBI Taxonomy" id="183763"/>
    <lineage>
        <taxon>Bacteria</taxon>
        <taxon>Bacillati</taxon>
        <taxon>Actinomycetota</taxon>
        <taxon>Actinomycetes</taxon>
        <taxon>Streptosporangiales</taxon>
        <taxon>Nocardiopsidaceae</taxon>
        <taxon>Streptomonospora</taxon>
    </lineage>
</organism>
<feature type="transmembrane region" description="Helical" evidence="6">
    <location>
        <begin position="196"/>
        <end position="218"/>
    </location>
</feature>
<feature type="transmembrane region" description="Helical" evidence="6">
    <location>
        <begin position="685"/>
        <end position="708"/>
    </location>
</feature>
<comment type="subcellular location">
    <subcellularLocation>
        <location evidence="1">Cell membrane</location>
        <topology evidence="1">Multi-pass membrane protein</topology>
    </subcellularLocation>
</comment>
<dbReference type="InterPro" id="IPR003838">
    <property type="entry name" value="ABC3_permease_C"/>
</dbReference>
<feature type="transmembrane region" description="Helical" evidence="6">
    <location>
        <begin position="334"/>
        <end position="354"/>
    </location>
</feature>
<evidence type="ECO:0000256" key="6">
    <source>
        <dbReference type="SAM" id="Phobius"/>
    </source>
</evidence>
<keyword evidence="9" id="KW-1185">Reference proteome</keyword>
<keyword evidence="3 6" id="KW-0812">Transmembrane</keyword>
<evidence type="ECO:0000259" key="7">
    <source>
        <dbReference type="Pfam" id="PF02687"/>
    </source>
</evidence>
<dbReference type="STRING" id="183763.LP52_05895"/>
<feature type="transmembrane region" description="Helical" evidence="6">
    <location>
        <begin position="251"/>
        <end position="272"/>
    </location>
</feature>
<reference evidence="9" key="1">
    <citation type="journal article" date="2015" name="Chem. Biol.">
        <title>Structure, bioactivity, and resistance mechanism of streptomonomicin, an unusual lasso Peptide from an understudied halophilic actinomycete.</title>
        <authorList>
            <person name="Metelev M."/>
            <person name="Tietz J.I."/>
            <person name="Melby J.O."/>
            <person name="Blair P.M."/>
            <person name="Zhu L."/>
            <person name="Livnat I."/>
            <person name="Severinov K."/>
            <person name="Mitchell D.A."/>
        </authorList>
    </citation>
    <scope>NUCLEOTIDE SEQUENCE [LARGE SCALE GENOMIC DNA]</scope>
    <source>
        <strain evidence="9">YIM 90003</strain>
    </source>
</reference>
<feature type="transmembrane region" description="Helical" evidence="6">
    <location>
        <begin position="366"/>
        <end position="386"/>
    </location>
</feature>
<protein>
    <recommendedName>
        <fullName evidence="7">ABC3 transporter permease C-terminal domain-containing protein</fullName>
    </recommendedName>
</protein>
<comment type="caution">
    <text evidence="8">The sequence shown here is derived from an EMBL/GenBank/DDBJ whole genome shotgun (WGS) entry which is preliminary data.</text>
</comment>
<evidence type="ECO:0000256" key="4">
    <source>
        <dbReference type="ARBA" id="ARBA00022989"/>
    </source>
</evidence>
<keyword evidence="5 6" id="KW-0472">Membrane</keyword>
<feature type="transmembrane region" description="Helical" evidence="6">
    <location>
        <begin position="728"/>
        <end position="753"/>
    </location>
</feature>
<keyword evidence="4 6" id="KW-1133">Transmembrane helix</keyword>
<dbReference type="PANTHER" id="PTHR30287:SF1">
    <property type="entry name" value="INNER MEMBRANE PROTEIN"/>
    <property type="match status" value="1"/>
</dbReference>
<accession>A0A0C2JSK0</accession>
<evidence type="ECO:0000313" key="8">
    <source>
        <dbReference type="EMBL" id="KIH99812.1"/>
    </source>
</evidence>
<dbReference type="AlphaFoldDB" id="A0A0C2JSK0"/>
<feature type="domain" description="ABC3 transporter permease C-terminal" evidence="7">
    <location>
        <begin position="203"/>
        <end position="317"/>
    </location>
</feature>
<keyword evidence="2" id="KW-1003">Cell membrane</keyword>
<feature type="transmembrane region" description="Helical" evidence="6">
    <location>
        <begin position="417"/>
        <end position="438"/>
    </location>
</feature>
<dbReference type="PANTHER" id="PTHR30287">
    <property type="entry name" value="MEMBRANE COMPONENT OF PREDICTED ABC SUPERFAMILY METABOLITE UPTAKE TRANSPORTER"/>
    <property type="match status" value="1"/>
</dbReference>
<dbReference type="Proteomes" id="UP000031675">
    <property type="component" value="Unassembled WGS sequence"/>
</dbReference>
<name>A0A0C2JSK0_9ACTN</name>
<proteinExistence type="predicted"/>
<gene>
    <name evidence="8" type="ORF">LP52_05895</name>
</gene>
<feature type="transmembrane region" description="Helical" evidence="6">
    <location>
        <begin position="292"/>
        <end position="313"/>
    </location>
</feature>
<dbReference type="GO" id="GO:0005886">
    <property type="term" value="C:plasma membrane"/>
    <property type="evidence" value="ECO:0007669"/>
    <property type="project" value="UniProtKB-SubCell"/>
</dbReference>